<accession>A0A1I1IUE9</accession>
<evidence type="ECO:0000259" key="9">
    <source>
        <dbReference type="Pfam" id="PF25145"/>
    </source>
</evidence>
<name>A0A1I1IUE9_9ACTN</name>
<feature type="transmembrane region" description="Helical" evidence="6">
    <location>
        <begin position="315"/>
        <end position="348"/>
    </location>
</feature>
<feature type="transmembrane region" description="Helical" evidence="6">
    <location>
        <begin position="288"/>
        <end position="309"/>
    </location>
</feature>
<dbReference type="GO" id="GO:0006508">
    <property type="term" value="P:proteolysis"/>
    <property type="evidence" value="ECO:0007669"/>
    <property type="project" value="UniProtKB-KW"/>
</dbReference>
<keyword evidence="10" id="KW-0378">Hydrolase</keyword>
<evidence type="ECO:0000259" key="7">
    <source>
        <dbReference type="Pfam" id="PF01957"/>
    </source>
</evidence>
<dbReference type="Proteomes" id="UP000199207">
    <property type="component" value="Unassembled WGS sequence"/>
</dbReference>
<dbReference type="Gene3D" id="3.90.226.10">
    <property type="entry name" value="2-enoyl-CoA Hydratase, Chain A, domain 1"/>
    <property type="match status" value="1"/>
</dbReference>
<gene>
    <name evidence="10" type="ORF">SAMN05421773_103190</name>
</gene>
<dbReference type="Pfam" id="PF01957">
    <property type="entry name" value="NfeD"/>
    <property type="match status" value="1"/>
</dbReference>
<feature type="region of interest" description="Disordered" evidence="5">
    <location>
        <begin position="1"/>
        <end position="31"/>
    </location>
</feature>
<evidence type="ECO:0000256" key="1">
    <source>
        <dbReference type="ARBA" id="ARBA00004141"/>
    </source>
</evidence>
<dbReference type="InterPro" id="IPR056739">
    <property type="entry name" value="NfeD_membrane"/>
</dbReference>
<dbReference type="Pfam" id="PF24961">
    <property type="entry name" value="NfeD_membrane"/>
    <property type="match status" value="1"/>
</dbReference>
<dbReference type="GO" id="GO:0016020">
    <property type="term" value="C:membrane"/>
    <property type="evidence" value="ECO:0007669"/>
    <property type="project" value="UniProtKB-SubCell"/>
</dbReference>
<organism evidence="10 11">
    <name type="scientific">Streptomyces aidingensis</name>
    <dbReference type="NCBI Taxonomy" id="910347"/>
    <lineage>
        <taxon>Bacteria</taxon>
        <taxon>Bacillati</taxon>
        <taxon>Actinomycetota</taxon>
        <taxon>Actinomycetes</taxon>
        <taxon>Kitasatosporales</taxon>
        <taxon>Streptomycetaceae</taxon>
        <taxon>Streptomyces</taxon>
    </lineage>
</organism>
<dbReference type="Gene3D" id="2.40.50.140">
    <property type="entry name" value="Nucleic acid-binding proteins"/>
    <property type="match status" value="1"/>
</dbReference>
<dbReference type="PANTHER" id="PTHR33507:SF4">
    <property type="entry name" value="NODULATION COMPETITIVENESS PROTEIN NFED"/>
    <property type="match status" value="1"/>
</dbReference>
<keyword evidence="4 6" id="KW-0472">Membrane</keyword>
<keyword evidence="2 6" id="KW-0812">Transmembrane</keyword>
<dbReference type="InterPro" id="IPR056738">
    <property type="entry name" value="NfeD1b_N"/>
</dbReference>
<sequence>MRGPTGPSRPGRPGGGSAPLPPPGGSRPPAARAAARLTALAALAAAAAVALAAVLLPALSGGGTARAQQQQEEEPAAVLLAEVDGTITPVIADYLDSAVQAAEEGGHQALLVELDTPGGLDASMREIIQDFLDARVPVIVHVTPSGARAASAGALITFSAHVAAMAPGTTIGAATPVDLQGGEISDKVLNDAAAYAEAIAGERGRNAEFAAQTVRDGRSVTAATALELNAVDLVAGDRAGLLDELDGREIPVAGGGPPAVLHTADAPVTEHPMGFFSALLQSLADPNLAFLFLSVGALALLYELAVPGIGLGGVIGVILLVTGFFALSVLPVHIAGLALLVLAAALLAAELFTPGIGIFAAGGAIALLFGGLFLFEGSMRVSPWVLVPASVLLGAGAAVAGRLAWRARRRRPASGAEAYTGRELTVESVTAPEAGPEGRALLDGAWWRVRHRDGAPMRPGQPARVVGLDGLTLLVETLPDSPGSGGPTDPSAKD</sequence>
<dbReference type="SUPFAM" id="SSF141322">
    <property type="entry name" value="NfeD domain-like"/>
    <property type="match status" value="1"/>
</dbReference>
<feature type="compositionally biased region" description="Low complexity" evidence="5">
    <location>
        <begin position="1"/>
        <end position="11"/>
    </location>
</feature>
<dbReference type="STRING" id="910347.SAMN05421773_103190"/>
<keyword evidence="3 6" id="KW-1133">Transmembrane helix</keyword>
<keyword evidence="10" id="KW-0645">Protease</keyword>
<feature type="domain" description="NfeD-like C-terminal" evidence="7">
    <location>
        <begin position="416"/>
        <end position="476"/>
    </location>
</feature>
<comment type="subcellular location">
    <subcellularLocation>
        <location evidence="1">Membrane</location>
        <topology evidence="1">Multi-pass membrane protein</topology>
    </subcellularLocation>
</comment>
<dbReference type="Pfam" id="PF25145">
    <property type="entry name" value="NfeD1b_N"/>
    <property type="match status" value="1"/>
</dbReference>
<evidence type="ECO:0000256" key="2">
    <source>
        <dbReference type="ARBA" id="ARBA00022692"/>
    </source>
</evidence>
<keyword evidence="11" id="KW-1185">Reference proteome</keyword>
<evidence type="ECO:0000256" key="6">
    <source>
        <dbReference type="SAM" id="Phobius"/>
    </source>
</evidence>
<evidence type="ECO:0000256" key="5">
    <source>
        <dbReference type="SAM" id="MobiDB-lite"/>
    </source>
</evidence>
<dbReference type="RefSeq" id="WP_175541311.1">
    <property type="nucleotide sequence ID" value="NZ_FOLM01000003.1"/>
</dbReference>
<reference evidence="10 11" key="1">
    <citation type="submission" date="2016-10" db="EMBL/GenBank/DDBJ databases">
        <authorList>
            <person name="de Groot N.N."/>
        </authorList>
    </citation>
    <scope>NUCLEOTIDE SEQUENCE [LARGE SCALE GENOMIC DNA]</scope>
    <source>
        <strain evidence="10 11">CGMCC 4.5739</strain>
    </source>
</reference>
<dbReference type="AlphaFoldDB" id="A0A1I1IUE9"/>
<evidence type="ECO:0000256" key="4">
    <source>
        <dbReference type="ARBA" id="ARBA00023136"/>
    </source>
</evidence>
<feature type="transmembrane region" description="Helical" evidence="6">
    <location>
        <begin position="381"/>
        <end position="405"/>
    </location>
</feature>
<dbReference type="CDD" id="cd07020">
    <property type="entry name" value="Clp_protease_NfeD_1"/>
    <property type="match status" value="1"/>
</dbReference>
<protein>
    <submittedName>
        <fullName evidence="10">Membrane-bound serine protease (ClpP class)</fullName>
    </submittedName>
</protein>
<dbReference type="InterPro" id="IPR052165">
    <property type="entry name" value="Membrane_assoc_protease"/>
</dbReference>
<evidence type="ECO:0000256" key="3">
    <source>
        <dbReference type="ARBA" id="ARBA00022989"/>
    </source>
</evidence>
<dbReference type="GO" id="GO:0008233">
    <property type="term" value="F:peptidase activity"/>
    <property type="evidence" value="ECO:0007669"/>
    <property type="project" value="UniProtKB-KW"/>
</dbReference>
<evidence type="ECO:0000313" key="11">
    <source>
        <dbReference type="Proteomes" id="UP000199207"/>
    </source>
</evidence>
<dbReference type="EMBL" id="FOLM01000003">
    <property type="protein sequence ID" value="SFC39907.1"/>
    <property type="molecule type" value="Genomic_DNA"/>
</dbReference>
<evidence type="ECO:0000313" key="10">
    <source>
        <dbReference type="EMBL" id="SFC39907.1"/>
    </source>
</evidence>
<feature type="domain" description="NfeD1b N-terminal" evidence="9">
    <location>
        <begin position="81"/>
        <end position="214"/>
    </location>
</feature>
<feature type="transmembrane region" description="Helical" evidence="6">
    <location>
        <begin position="37"/>
        <end position="59"/>
    </location>
</feature>
<dbReference type="InterPro" id="IPR002810">
    <property type="entry name" value="NfeD-like_C"/>
</dbReference>
<dbReference type="SUPFAM" id="SSF52096">
    <property type="entry name" value="ClpP/crotonase"/>
    <property type="match status" value="1"/>
</dbReference>
<dbReference type="InterPro" id="IPR012340">
    <property type="entry name" value="NA-bd_OB-fold"/>
</dbReference>
<evidence type="ECO:0000259" key="8">
    <source>
        <dbReference type="Pfam" id="PF24961"/>
    </source>
</evidence>
<feature type="transmembrane region" description="Helical" evidence="6">
    <location>
        <begin position="355"/>
        <end position="375"/>
    </location>
</feature>
<dbReference type="PANTHER" id="PTHR33507">
    <property type="entry name" value="INNER MEMBRANE PROTEIN YBBJ"/>
    <property type="match status" value="1"/>
</dbReference>
<feature type="domain" description="NfeD integral membrane" evidence="8">
    <location>
        <begin position="287"/>
        <end position="399"/>
    </location>
</feature>
<dbReference type="InterPro" id="IPR029045">
    <property type="entry name" value="ClpP/crotonase-like_dom_sf"/>
</dbReference>
<proteinExistence type="predicted"/>